<dbReference type="PANTHER" id="PTHR11851">
    <property type="entry name" value="METALLOPROTEASE"/>
    <property type="match status" value="1"/>
</dbReference>
<feature type="region of interest" description="Disordered" evidence="2">
    <location>
        <begin position="225"/>
        <end position="245"/>
    </location>
</feature>
<evidence type="ECO:0000259" key="3">
    <source>
        <dbReference type="Pfam" id="PF00675"/>
    </source>
</evidence>
<proteinExistence type="inferred from homology"/>
<evidence type="ECO:0000256" key="1">
    <source>
        <dbReference type="ARBA" id="ARBA00007261"/>
    </source>
</evidence>
<dbReference type="Pfam" id="PF05193">
    <property type="entry name" value="Peptidase_M16_C"/>
    <property type="match status" value="1"/>
</dbReference>
<protein>
    <submittedName>
        <fullName evidence="5">Insulinase family protein</fullName>
    </submittedName>
</protein>
<gene>
    <name evidence="5" type="ORF">F7D25_01825</name>
</gene>
<evidence type="ECO:0000313" key="5">
    <source>
        <dbReference type="EMBL" id="MQP13174.1"/>
    </source>
</evidence>
<dbReference type="OrthoDB" id="9811314at2"/>
<evidence type="ECO:0000313" key="6">
    <source>
        <dbReference type="Proteomes" id="UP000477980"/>
    </source>
</evidence>
<dbReference type="SUPFAM" id="SSF63411">
    <property type="entry name" value="LuxS/MPP-like metallohydrolase"/>
    <property type="match status" value="2"/>
</dbReference>
<dbReference type="InterPro" id="IPR011249">
    <property type="entry name" value="Metalloenz_LuxS/M16"/>
</dbReference>
<dbReference type="InterPro" id="IPR011765">
    <property type="entry name" value="Pept_M16_N"/>
</dbReference>
<reference evidence="5 6" key="1">
    <citation type="submission" date="2019-09" db="EMBL/GenBank/DDBJ databases">
        <title>Distinct polysaccharide growth profiles of human intestinal Prevotella copri isolates.</title>
        <authorList>
            <person name="Fehlner-Peach H."/>
            <person name="Magnabosco C."/>
            <person name="Raghavan V."/>
            <person name="Scher J.U."/>
            <person name="Tett A."/>
            <person name="Cox L.M."/>
            <person name="Gottsegen C."/>
            <person name="Watters A."/>
            <person name="Wiltshire- Gordon J.D."/>
            <person name="Segata N."/>
            <person name="Bonneau R."/>
            <person name="Littman D.R."/>
        </authorList>
    </citation>
    <scope>NUCLEOTIDE SEQUENCE [LARGE SCALE GENOMIC DNA]</scope>
    <source>
        <strain evidence="6">iAA917</strain>
    </source>
</reference>
<dbReference type="Gene3D" id="3.30.830.10">
    <property type="entry name" value="Metalloenzyme, LuxS/M16 peptidase-like"/>
    <property type="match status" value="2"/>
</dbReference>
<sequence length="448" mass="50610">MKYNTYTLDNGLRIIHLPSDSKVVYCGYQINAGTRNEEPGEEGLAHFCEHVTFKGTERRKAWHILNCLESVGGDLNAYTNKEGTVYYSAILKEHIARAVDLLSDIVFHSVYPQAEIDKEVEVICDEIESYNDSPAELIYDEFENILFKGSPLGHNILGTAEQVRAFKTEDALRFTQKLYRPDNAIFFAYGDIDFKKLVKLIQKALGECPKGRELACSADCKSAETPTEERIAEETPTGETPTEEMEVGDANHKVQSSKFNVQSKIAGQTIVMQKNTHQAHVMIGTRAYDVNDDRRMPLYLLNNMLGGPGMNAKLNLALREHNGLVYTVESTMVAYGDTGTWSIYFGCDEHDVKRCLRLVRKELDKFMQKPLSDAQLKAAKKQIKGQIGVACDNRENFALDFGKSFLHYGWEKNVDRLYEQVDEITAAQIQAVAQELFDKGRLTTLIFK</sequence>
<dbReference type="RefSeq" id="WP_153091016.1">
    <property type="nucleotide sequence ID" value="NZ_VZAH01000015.1"/>
</dbReference>
<comment type="caution">
    <text evidence="5">The sequence shown here is derived from an EMBL/GenBank/DDBJ whole genome shotgun (WGS) entry which is preliminary data.</text>
</comment>
<dbReference type="InterPro" id="IPR007863">
    <property type="entry name" value="Peptidase_M16_C"/>
</dbReference>
<feature type="domain" description="Peptidase M16 N-terminal" evidence="3">
    <location>
        <begin position="21"/>
        <end position="159"/>
    </location>
</feature>
<dbReference type="AlphaFoldDB" id="A0A6G1VKV4"/>
<dbReference type="EMBL" id="VZAH01000015">
    <property type="protein sequence ID" value="MQP13174.1"/>
    <property type="molecule type" value="Genomic_DNA"/>
</dbReference>
<evidence type="ECO:0000256" key="2">
    <source>
        <dbReference type="SAM" id="MobiDB-lite"/>
    </source>
</evidence>
<evidence type="ECO:0000259" key="4">
    <source>
        <dbReference type="Pfam" id="PF05193"/>
    </source>
</evidence>
<comment type="similarity">
    <text evidence="1">Belongs to the peptidase M16 family.</text>
</comment>
<dbReference type="Pfam" id="PF00675">
    <property type="entry name" value="Peptidase_M16"/>
    <property type="match status" value="1"/>
</dbReference>
<dbReference type="PANTHER" id="PTHR11851:SF49">
    <property type="entry name" value="MITOCHONDRIAL-PROCESSING PEPTIDASE SUBUNIT ALPHA"/>
    <property type="match status" value="1"/>
</dbReference>
<dbReference type="Proteomes" id="UP000477980">
    <property type="component" value="Unassembled WGS sequence"/>
</dbReference>
<dbReference type="InterPro" id="IPR050361">
    <property type="entry name" value="MPP/UQCRC_Complex"/>
</dbReference>
<accession>A0A6G1VKV4</accession>
<organism evidence="5 6">
    <name type="scientific">Segatella copri</name>
    <dbReference type="NCBI Taxonomy" id="165179"/>
    <lineage>
        <taxon>Bacteria</taxon>
        <taxon>Pseudomonadati</taxon>
        <taxon>Bacteroidota</taxon>
        <taxon>Bacteroidia</taxon>
        <taxon>Bacteroidales</taxon>
        <taxon>Prevotellaceae</taxon>
        <taxon>Segatella</taxon>
    </lineage>
</organism>
<feature type="domain" description="Peptidase M16 C-terminal" evidence="4">
    <location>
        <begin position="168"/>
        <end position="382"/>
    </location>
</feature>
<name>A0A6G1VKV4_9BACT</name>
<dbReference type="GO" id="GO:0046872">
    <property type="term" value="F:metal ion binding"/>
    <property type="evidence" value="ECO:0007669"/>
    <property type="project" value="InterPro"/>
</dbReference>